<evidence type="ECO:0000313" key="2">
    <source>
        <dbReference type="Proteomes" id="UP001059934"/>
    </source>
</evidence>
<organism evidence="1 2">
    <name type="scientific">SAR92 clade bacterium H455</name>
    <dbReference type="NCBI Taxonomy" id="2974818"/>
    <lineage>
        <taxon>Bacteria</taxon>
        <taxon>Pseudomonadati</taxon>
        <taxon>Pseudomonadota</taxon>
        <taxon>Gammaproteobacteria</taxon>
        <taxon>Cellvibrionales</taxon>
        <taxon>Porticoccaceae</taxon>
        <taxon>SAR92 clade</taxon>
    </lineage>
</organism>
<dbReference type="Gene3D" id="3.10.180.10">
    <property type="entry name" value="2,3-Dihydroxybiphenyl 1,2-Dioxygenase, domain 1"/>
    <property type="match status" value="1"/>
</dbReference>
<protein>
    <submittedName>
        <fullName evidence="1">VOC family protein</fullName>
    </submittedName>
</protein>
<keyword evidence="2" id="KW-1185">Reference proteome</keyword>
<dbReference type="Pfam" id="PF13669">
    <property type="entry name" value="Glyoxalase_4"/>
    <property type="match status" value="1"/>
</dbReference>
<sequence>MQRPIFNKVNQIGMVVKDAEATARRYWDDAGIGPWRFYTIDPVNSSDMKLRGKVIEHSFIAAIASVGDVELELIQPLCGESLYAEHLAQHGEGLHHIEFGVCDFNETMAHFQDKGYKEIQSGRIFDIGTYSYLGTDKGLACITEYGKADEGTVFPPPEKIYPSSK</sequence>
<dbReference type="InterPro" id="IPR029068">
    <property type="entry name" value="Glyas_Bleomycin-R_OHBP_Dase"/>
</dbReference>
<evidence type="ECO:0000313" key="1">
    <source>
        <dbReference type="EMBL" id="UVW34362.1"/>
    </source>
</evidence>
<reference evidence="1" key="1">
    <citation type="submission" date="2022-08" db="EMBL/GenBank/DDBJ databases">
        <title>Catabolic pathway analysis in culturable SAR92 clade bacteria reveals their overlooked roles in DMSP degradation in coastal seas.</title>
        <authorList>
            <person name="He X."/>
            <person name="Zhang X."/>
            <person name="Zhang Y."/>
        </authorList>
    </citation>
    <scope>NUCLEOTIDE SEQUENCE</scope>
    <source>
        <strain evidence="1">H455</strain>
    </source>
</reference>
<dbReference type="SUPFAM" id="SSF54593">
    <property type="entry name" value="Glyoxalase/Bleomycin resistance protein/Dihydroxybiphenyl dioxygenase"/>
    <property type="match status" value="1"/>
</dbReference>
<name>A0ABY5TKH1_9GAMM</name>
<gene>
    <name evidence="1" type="ORF">NYF23_10080</name>
</gene>
<dbReference type="EMBL" id="CP103416">
    <property type="protein sequence ID" value="UVW34362.1"/>
    <property type="molecule type" value="Genomic_DNA"/>
</dbReference>
<proteinExistence type="predicted"/>
<dbReference type="Proteomes" id="UP001059934">
    <property type="component" value="Chromosome"/>
</dbReference>
<accession>A0ABY5TKH1</accession>